<sequence>MPVSTMILARVMIPQKSLPSVPPSNLSISILHPRDFGPPQRLPIYGSLPLLNPKARLSNVLSCAANQDHPRRTPPPPSSPIDNPSPHAQWACVDAFGTDAPVNVHYQYEQRNAHCSGARGTIDVVHQSQDEEKANPTTQPSPPRGPSLADPAQPAARARASRRAAPAVSDPRLGVRLAGPVGLVCER</sequence>
<evidence type="ECO:0000256" key="1">
    <source>
        <dbReference type="SAM" id="MobiDB-lite"/>
    </source>
</evidence>
<feature type="region of interest" description="Disordered" evidence="1">
    <location>
        <begin position="65"/>
        <end position="86"/>
    </location>
</feature>
<feature type="compositionally biased region" description="Low complexity" evidence="1">
    <location>
        <begin position="149"/>
        <end position="172"/>
    </location>
</feature>
<dbReference type="AlphaFoldDB" id="A0A6G1I2Y3"/>
<dbReference type="EMBL" id="ML996691">
    <property type="protein sequence ID" value="KAF2402541.1"/>
    <property type="molecule type" value="Genomic_DNA"/>
</dbReference>
<keyword evidence="3" id="KW-1185">Reference proteome</keyword>
<dbReference type="Proteomes" id="UP000799640">
    <property type="component" value="Unassembled WGS sequence"/>
</dbReference>
<protein>
    <submittedName>
        <fullName evidence="2">Uncharacterized protein</fullName>
    </submittedName>
</protein>
<proteinExistence type="predicted"/>
<accession>A0A6G1I2Y3</accession>
<reference evidence="2" key="1">
    <citation type="journal article" date="2020" name="Stud. Mycol.">
        <title>101 Dothideomycetes genomes: a test case for predicting lifestyles and emergence of pathogens.</title>
        <authorList>
            <person name="Haridas S."/>
            <person name="Albert R."/>
            <person name="Binder M."/>
            <person name="Bloem J."/>
            <person name="Labutti K."/>
            <person name="Salamov A."/>
            <person name="Andreopoulos B."/>
            <person name="Baker S."/>
            <person name="Barry K."/>
            <person name="Bills G."/>
            <person name="Bluhm B."/>
            <person name="Cannon C."/>
            <person name="Castanera R."/>
            <person name="Culley D."/>
            <person name="Daum C."/>
            <person name="Ezra D."/>
            <person name="Gonzalez J."/>
            <person name="Henrissat B."/>
            <person name="Kuo A."/>
            <person name="Liang C."/>
            <person name="Lipzen A."/>
            <person name="Lutzoni F."/>
            <person name="Magnuson J."/>
            <person name="Mondo S."/>
            <person name="Nolan M."/>
            <person name="Ohm R."/>
            <person name="Pangilinan J."/>
            <person name="Park H.-J."/>
            <person name="Ramirez L."/>
            <person name="Alfaro M."/>
            <person name="Sun H."/>
            <person name="Tritt A."/>
            <person name="Yoshinaga Y."/>
            <person name="Zwiers L.-H."/>
            <person name="Turgeon B."/>
            <person name="Goodwin S."/>
            <person name="Spatafora J."/>
            <person name="Crous P."/>
            <person name="Grigoriev I."/>
        </authorList>
    </citation>
    <scope>NUCLEOTIDE SEQUENCE</scope>
    <source>
        <strain evidence="2">CBS 262.69</strain>
    </source>
</reference>
<gene>
    <name evidence="2" type="ORF">EJ06DRAFT_520504</name>
</gene>
<feature type="region of interest" description="Disordered" evidence="1">
    <location>
        <begin position="129"/>
        <end position="173"/>
    </location>
</feature>
<evidence type="ECO:0000313" key="2">
    <source>
        <dbReference type="EMBL" id="KAF2402541.1"/>
    </source>
</evidence>
<evidence type="ECO:0000313" key="3">
    <source>
        <dbReference type="Proteomes" id="UP000799640"/>
    </source>
</evidence>
<organism evidence="2 3">
    <name type="scientific">Trichodelitschia bisporula</name>
    <dbReference type="NCBI Taxonomy" id="703511"/>
    <lineage>
        <taxon>Eukaryota</taxon>
        <taxon>Fungi</taxon>
        <taxon>Dikarya</taxon>
        <taxon>Ascomycota</taxon>
        <taxon>Pezizomycotina</taxon>
        <taxon>Dothideomycetes</taxon>
        <taxon>Dothideomycetes incertae sedis</taxon>
        <taxon>Phaeotrichales</taxon>
        <taxon>Phaeotrichaceae</taxon>
        <taxon>Trichodelitschia</taxon>
    </lineage>
</organism>
<name>A0A6G1I2Y3_9PEZI</name>